<feature type="compositionally biased region" description="Basic and acidic residues" evidence="1">
    <location>
        <begin position="607"/>
        <end position="616"/>
    </location>
</feature>
<feature type="region of interest" description="Disordered" evidence="1">
    <location>
        <begin position="180"/>
        <end position="238"/>
    </location>
</feature>
<evidence type="ECO:0000256" key="1">
    <source>
        <dbReference type="SAM" id="MobiDB-lite"/>
    </source>
</evidence>
<accession>A0A0D7AC46</accession>
<evidence type="ECO:0000313" key="3">
    <source>
        <dbReference type="Proteomes" id="UP000054144"/>
    </source>
</evidence>
<dbReference type="OrthoDB" id="2684446at2759"/>
<feature type="region of interest" description="Disordered" evidence="1">
    <location>
        <begin position="304"/>
        <end position="841"/>
    </location>
</feature>
<dbReference type="EMBL" id="KN881832">
    <property type="protein sequence ID" value="KIY48567.1"/>
    <property type="molecule type" value="Genomic_DNA"/>
</dbReference>
<proteinExistence type="predicted"/>
<sequence length="906" mass="96801">MKGFFSSKKGNTLHRQSVPVDLALNDTNPWLSKSRTTSHSTLTRKKTFEVIRAQRASVPIPVPVPPFDAVGSSGFGSAHSPHLSPRSSSGSGTAVSATCTLSSHTSESTYVSSCAGQSKHAVAEPLLATSDHPALAIISTFPPPLDSETPVTTATIKPAMRVTTPSNNRPLDLPVVEVHPTHSNSSLQNSTTSSATDRPTPVDAMSPANTIHAHTRRSLSNSPGRSAGSAHHAPDLRRIDELEESISLGMHIYDGPFQTLHRVVQEDTHAAHAASQPRRPAPAKAPMPALANVPFGGSLNLSPGQILPRNFQPYRPTPAPTVRPDYVPPAQQPLSRSHSRPAPPSDGRVQIPRSASRPDMRGVPQRSQTQPPPLNSIIPPPRNQIPPAPSRSYTQPPPRNVVEFPQRGAANPVQHQLHHGSQARYAPTGDQPPGYRPTRAERPVPIEAVVHDPSTSVPARAPQSSSAQVLPVEMPSRQEPAPARGPSSDIRRDPNPPGAGAKLLSSASPASDGGRRQPSPVLPNPYSPAGDAEDDEDAYGGLAYDDPEPEPEPTPAPAARTSQDADKGNAARQTNGDSARQDDPPPSYSAIAPSNMSVNVVPTADGLELRPPRRWSEQVPPSPSGSARDHAGTNGNAPALVGIGTNSGNGTRPLDRSTSLADGQSRYTGRVTPSFTTSSTTTRPPHLPPSHIPRELVMPAPLQQQQQQPREYTSLAESRLVNQATRDPLPRQQQQQHSALHAERYRHPPPPPGQQLFRPPQHRNDSSPMPPRIAAGAAFSQPRTNGHVQPPPRGPPARPYQPPPPRALYGPAAGYGGNASAGNLARSMSQQAPTPTPYPDMDRQYRRKHISDQTAFVDGPTPGAVTRGFDVRRGMTMPLDNSRSPPPPVVPVKGTRRLLSKRRADF</sequence>
<feature type="compositionally biased region" description="Pro residues" evidence="1">
    <location>
        <begin position="370"/>
        <end position="399"/>
    </location>
</feature>
<feature type="region of interest" description="Disordered" evidence="1">
    <location>
        <begin position="874"/>
        <end position="906"/>
    </location>
</feature>
<feature type="compositionally biased region" description="Polar residues" evidence="1">
    <location>
        <begin position="644"/>
        <end position="667"/>
    </location>
</feature>
<reference evidence="2 3" key="1">
    <citation type="journal article" date="2015" name="Fungal Genet. Biol.">
        <title>Evolution of novel wood decay mechanisms in Agaricales revealed by the genome sequences of Fistulina hepatica and Cylindrobasidium torrendii.</title>
        <authorList>
            <person name="Floudas D."/>
            <person name="Held B.W."/>
            <person name="Riley R."/>
            <person name="Nagy L.G."/>
            <person name="Koehler G."/>
            <person name="Ransdell A.S."/>
            <person name="Younus H."/>
            <person name="Chow J."/>
            <person name="Chiniquy J."/>
            <person name="Lipzen A."/>
            <person name="Tritt A."/>
            <person name="Sun H."/>
            <person name="Haridas S."/>
            <person name="LaButti K."/>
            <person name="Ohm R.A."/>
            <person name="Kues U."/>
            <person name="Blanchette R.A."/>
            <person name="Grigoriev I.V."/>
            <person name="Minto R.E."/>
            <person name="Hibbett D.S."/>
        </authorList>
    </citation>
    <scope>NUCLEOTIDE SEQUENCE [LARGE SCALE GENOMIC DNA]</scope>
    <source>
        <strain evidence="2 3">ATCC 64428</strain>
    </source>
</reference>
<feature type="region of interest" description="Disordered" evidence="1">
    <location>
        <begin position="73"/>
        <end position="96"/>
    </location>
</feature>
<keyword evidence="3" id="KW-1185">Reference proteome</keyword>
<organism evidence="2 3">
    <name type="scientific">Fistulina hepatica ATCC 64428</name>
    <dbReference type="NCBI Taxonomy" id="1128425"/>
    <lineage>
        <taxon>Eukaryota</taxon>
        <taxon>Fungi</taxon>
        <taxon>Dikarya</taxon>
        <taxon>Basidiomycota</taxon>
        <taxon>Agaricomycotina</taxon>
        <taxon>Agaricomycetes</taxon>
        <taxon>Agaricomycetidae</taxon>
        <taxon>Agaricales</taxon>
        <taxon>Fistulinaceae</taxon>
        <taxon>Fistulina</taxon>
    </lineage>
</organism>
<feature type="compositionally biased region" description="Pro residues" evidence="1">
    <location>
        <begin position="315"/>
        <end position="331"/>
    </location>
</feature>
<feature type="compositionally biased region" description="Polar residues" evidence="1">
    <location>
        <begin position="453"/>
        <end position="468"/>
    </location>
</feature>
<gene>
    <name evidence="2" type="ORF">FISHEDRAFT_73536</name>
</gene>
<feature type="compositionally biased region" description="Low complexity" evidence="1">
    <location>
        <begin position="181"/>
        <end position="196"/>
    </location>
</feature>
<name>A0A0D7AC46_9AGAR</name>
<dbReference type="AlphaFoldDB" id="A0A0D7AC46"/>
<feature type="region of interest" description="Disordered" evidence="1">
    <location>
        <begin position="267"/>
        <end position="289"/>
    </location>
</feature>
<protein>
    <submittedName>
        <fullName evidence="2">Uncharacterized protein</fullName>
    </submittedName>
</protein>
<feature type="compositionally biased region" description="Basic residues" evidence="1">
    <location>
        <begin position="894"/>
        <end position="906"/>
    </location>
</feature>
<feature type="compositionally biased region" description="Polar residues" evidence="1">
    <location>
        <begin position="720"/>
        <end position="738"/>
    </location>
</feature>
<dbReference type="Proteomes" id="UP000054144">
    <property type="component" value="Unassembled WGS sequence"/>
</dbReference>
<feature type="compositionally biased region" description="Low complexity" evidence="1">
    <location>
        <begin position="77"/>
        <end position="96"/>
    </location>
</feature>
<feature type="compositionally biased region" description="Low complexity" evidence="1">
    <location>
        <begin position="672"/>
        <end position="684"/>
    </location>
</feature>
<evidence type="ECO:0000313" key="2">
    <source>
        <dbReference type="EMBL" id="KIY48567.1"/>
    </source>
</evidence>
<feature type="compositionally biased region" description="Pro residues" evidence="1">
    <location>
        <begin position="789"/>
        <end position="806"/>
    </location>
</feature>